<sequence>MSMAAAPDRSVTIAICTFRRDHIARTLASLAGLDVPQDVAVDVVVADNDTVPSAQERVERASQGLPFPVSYVHAPASNISIARNACLDRATGRYLAFLDDDEVVARQWLAALLDRAAEGGADAVLGPVEAVYGPQAPGWMRDGDFHSSAPVFVKGEILTGYTCNVLIDRRSAAVEGLRFDLARGRSGGEDTAFFRALTLRAGRIDYAPEALVREDVPEGRASFGWLARRRLRMGQTHGQLLAETHRAGAARAKAAGVAAAKVAACGLLALRHAFSPVERRRSVLRGILHAGAIGGLFGMRALTQYGGQADARPGGAHAA</sequence>
<dbReference type="InterPro" id="IPR001173">
    <property type="entry name" value="Glyco_trans_2-like"/>
</dbReference>
<dbReference type="Proteomes" id="UP001597371">
    <property type="component" value="Unassembled WGS sequence"/>
</dbReference>
<dbReference type="RefSeq" id="WP_280842355.1">
    <property type="nucleotide sequence ID" value="NZ_CP072611.1"/>
</dbReference>
<comment type="caution">
    <text evidence="2">The sequence shown here is derived from an EMBL/GenBank/DDBJ whole genome shotgun (WGS) entry which is preliminary data.</text>
</comment>
<dbReference type="Pfam" id="PF00535">
    <property type="entry name" value="Glycos_transf_2"/>
    <property type="match status" value="1"/>
</dbReference>
<reference evidence="3" key="1">
    <citation type="journal article" date="2019" name="Int. J. Syst. Evol. Microbiol.">
        <title>The Global Catalogue of Microorganisms (GCM) 10K type strain sequencing project: providing services to taxonomists for standard genome sequencing and annotation.</title>
        <authorList>
            <consortium name="The Broad Institute Genomics Platform"/>
            <consortium name="The Broad Institute Genome Sequencing Center for Infectious Disease"/>
            <person name="Wu L."/>
            <person name="Ma J."/>
        </authorList>
    </citation>
    <scope>NUCLEOTIDE SEQUENCE [LARGE SCALE GENOMIC DNA]</scope>
    <source>
        <strain evidence="3">ZS-35-S2</strain>
    </source>
</reference>
<keyword evidence="2" id="KW-0328">Glycosyltransferase</keyword>
<proteinExistence type="predicted"/>
<keyword evidence="3" id="KW-1185">Reference proteome</keyword>
<evidence type="ECO:0000313" key="2">
    <source>
        <dbReference type="EMBL" id="MFD2239250.1"/>
    </source>
</evidence>
<dbReference type="PANTHER" id="PTHR43685:SF2">
    <property type="entry name" value="GLYCOSYLTRANSFERASE 2-LIKE DOMAIN-CONTAINING PROTEIN"/>
    <property type="match status" value="1"/>
</dbReference>
<feature type="domain" description="Glycosyltransferase 2-like" evidence="1">
    <location>
        <begin position="12"/>
        <end position="170"/>
    </location>
</feature>
<organism evidence="2 3">
    <name type="scientific">Aureimonas populi</name>
    <dbReference type="NCBI Taxonomy" id="1701758"/>
    <lineage>
        <taxon>Bacteria</taxon>
        <taxon>Pseudomonadati</taxon>
        <taxon>Pseudomonadota</taxon>
        <taxon>Alphaproteobacteria</taxon>
        <taxon>Hyphomicrobiales</taxon>
        <taxon>Aurantimonadaceae</taxon>
        <taxon>Aureimonas</taxon>
    </lineage>
</organism>
<dbReference type="EMBL" id="JBHUIJ010000028">
    <property type="protein sequence ID" value="MFD2239250.1"/>
    <property type="molecule type" value="Genomic_DNA"/>
</dbReference>
<evidence type="ECO:0000259" key="1">
    <source>
        <dbReference type="Pfam" id="PF00535"/>
    </source>
</evidence>
<protein>
    <submittedName>
        <fullName evidence="2">Glycosyltransferase</fullName>
        <ecNumber evidence="2">2.4.-.-</ecNumber>
    </submittedName>
</protein>
<dbReference type="SUPFAM" id="SSF53448">
    <property type="entry name" value="Nucleotide-diphospho-sugar transferases"/>
    <property type="match status" value="1"/>
</dbReference>
<dbReference type="InterPro" id="IPR050834">
    <property type="entry name" value="Glycosyltransf_2"/>
</dbReference>
<gene>
    <name evidence="2" type="ORF">ACFSKQ_17510</name>
</gene>
<name>A0ABW5CPT5_9HYPH</name>
<dbReference type="Gene3D" id="3.90.550.10">
    <property type="entry name" value="Spore Coat Polysaccharide Biosynthesis Protein SpsA, Chain A"/>
    <property type="match status" value="1"/>
</dbReference>
<dbReference type="PANTHER" id="PTHR43685">
    <property type="entry name" value="GLYCOSYLTRANSFERASE"/>
    <property type="match status" value="1"/>
</dbReference>
<dbReference type="InterPro" id="IPR029044">
    <property type="entry name" value="Nucleotide-diphossugar_trans"/>
</dbReference>
<evidence type="ECO:0000313" key="3">
    <source>
        <dbReference type="Proteomes" id="UP001597371"/>
    </source>
</evidence>
<dbReference type="CDD" id="cd00761">
    <property type="entry name" value="Glyco_tranf_GTA_type"/>
    <property type="match status" value="1"/>
</dbReference>
<accession>A0ABW5CPT5</accession>
<dbReference type="EC" id="2.4.-.-" evidence="2"/>
<keyword evidence="2" id="KW-0808">Transferase</keyword>
<dbReference type="GO" id="GO:0016757">
    <property type="term" value="F:glycosyltransferase activity"/>
    <property type="evidence" value="ECO:0007669"/>
    <property type="project" value="UniProtKB-KW"/>
</dbReference>